<dbReference type="EMBL" id="OC915525">
    <property type="protein sequence ID" value="CAD7640834.1"/>
    <property type="molecule type" value="Genomic_DNA"/>
</dbReference>
<dbReference type="GO" id="GO:0050839">
    <property type="term" value="F:cell adhesion molecule binding"/>
    <property type="evidence" value="ECO:0007669"/>
    <property type="project" value="TreeGrafter"/>
</dbReference>
<dbReference type="Gene3D" id="2.30.180.10">
    <property type="entry name" value="FAS1 domain"/>
    <property type="match status" value="1"/>
</dbReference>
<dbReference type="PANTHER" id="PTHR10900:SF114">
    <property type="entry name" value="FAS1 DOMAIN-CONTAINING PROTEIN"/>
    <property type="match status" value="1"/>
</dbReference>
<dbReference type="Proteomes" id="UP000728032">
    <property type="component" value="Unassembled WGS sequence"/>
</dbReference>
<sequence length="280" mass="31824">MNELLLALIAIICINVCINCERLPEWHIKVAQRQGPNTCAVEEVQELRRRLWTQCQYWLRRDVCGYQPVLRYVCCDGYTRHSTQFGCPGVKPSRNLLERARDLGATDFIKYSLDSQIGADLIETHSPLTLFIPTNEAFRNLRGIPRRIFEAFIGATLLHHIIAGRLHTNGTHNDKPLQTLLGGQTIRINKYSNNVFYVNCIAVTRKDQLATNGIIHLIDGVLIPPKSWPLKSVADTLGMDTRFRQLSRLMSETDLLKSFAKRTDTLAIPSSHQTIGRFVD</sequence>
<evidence type="ECO:0000313" key="3">
    <source>
        <dbReference type="EMBL" id="CAD7640834.1"/>
    </source>
</evidence>
<evidence type="ECO:0000256" key="1">
    <source>
        <dbReference type="SAM" id="SignalP"/>
    </source>
</evidence>
<dbReference type="OrthoDB" id="286301at2759"/>
<dbReference type="SMART" id="SM00554">
    <property type="entry name" value="FAS1"/>
    <property type="match status" value="1"/>
</dbReference>
<dbReference type="EMBL" id="CAJPVJ010000700">
    <property type="protein sequence ID" value="CAG2163195.1"/>
    <property type="molecule type" value="Genomic_DNA"/>
</dbReference>
<dbReference type="InterPro" id="IPR036378">
    <property type="entry name" value="FAS1_dom_sf"/>
</dbReference>
<evidence type="ECO:0000313" key="4">
    <source>
        <dbReference type="Proteomes" id="UP000728032"/>
    </source>
</evidence>
<keyword evidence="1" id="KW-0732">Signal</keyword>
<dbReference type="Pfam" id="PF02469">
    <property type="entry name" value="Fasciclin"/>
    <property type="match status" value="1"/>
</dbReference>
<feature type="chain" id="PRO_5035680749" description="FAS1 domain-containing protein" evidence="1">
    <location>
        <begin position="21"/>
        <end position="280"/>
    </location>
</feature>
<dbReference type="GO" id="GO:0031012">
    <property type="term" value="C:extracellular matrix"/>
    <property type="evidence" value="ECO:0007669"/>
    <property type="project" value="TreeGrafter"/>
</dbReference>
<feature type="signal peptide" evidence="1">
    <location>
        <begin position="1"/>
        <end position="20"/>
    </location>
</feature>
<dbReference type="GO" id="GO:0007155">
    <property type="term" value="P:cell adhesion"/>
    <property type="evidence" value="ECO:0007669"/>
    <property type="project" value="TreeGrafter"/>
</dbReference>
<accession>A0A7R9QCR9</accession>
<protein>
    <recommendedName>
        <fullName evidence="2">FAS1 domain-containing protein</fullName>
    </recommendedName>
</protein>
<dbReference type="PROSITE" id="PS50213">
    <property type="entry name" value="FAS1"/>
    <property type="match status" value="1"/>
</dbReference>
<dbReference type="InterPro" id="IPR050904">
    <property type="entry name" value="Adhesion/Biosynth-related"/>
</dbReference>
<gene>
    <name evidence="3" type="ORF">ONB1V03_LOCUS2779</name>
</gene>
<name>A0A7R9QCR9_9ACAR</name>
<proteinExistence type="predicted"/>
<reference evidence="3" key="1">
    <citation type="submission" date="2020-11" db="EMBL/GenBank/DDBJ databases">
        <authorList>
            <person name="Tran Van P."/>
        </authorList>
    </citation>
    <scope>NUCLEOTIDE SEQUENCE</scope>
</reference>
<dbReference type="AlphaFoldDB" id="A0A7R9QCR9"/>
<dbReference type="PANTHER" id="PTHR10900">
    <property type="entry name" value="PERIOSTIN-RELATED"/>
    <property type="match status" value="1"/>
</dbReference>
<evidence type="ECO:0000259" key="2">
    <source>
        <dbReference type="PROSITE" id="PS50213"/>
    </source>
</evidence>
<keyword evidence="4" id="KW-1185">Reference proteome</keyword>
<dbReference type="InterPro" id="IPR000782">
    <property type="entry name" value="FAS1_domain"/>
</dbReference>
<dbReference type="SUPFAM" id="SSF82153">
    <property type="entry name" value="FAS1 domain"/>
    <property type="match status" value="1"/>
</dbReference>
<dbReference type="GO" id="GO:0005615">
    <property type="term" value="C:extracellular space"/>
    <property type="evidence" value="ECO:0007669"/>
    <property type="project" value="TreeGrafter"/>
</dbReference>
<organism evidence="3">
    <name type="scientific">Oppiella nova</name>
    <dbReference type="NCBI Taxonomy" id="334625"/>
    <lineage>
        <taxon>Eukaryota</taxon>
        <taxon>Metazoa</taxon>
        <taxon>Ecdysozoa</taxon>
        <taxon>Arthropoda</taxon>
        <taxon>Chelicerata</taxon>
        <taxon>Arachnida</taxon>
        <taxon>Acari</taxon>
        <taxon>Acariformes</taxon>
        <taxon>Sarcoptiformes</taxon>
        <taxon>Oribatida</taxon>
        <taxon>Brachypylina</taxon>
        <taxon>Oppioidea</taxon>
        <taxon>Oppiidae</taxon>
        <taxon>Oppiella</taxon>
    </lineage>
</organism>
<feature type="domain" description="FAS1" evidence="2">
    <location>
        <begin position="93"/>
        <end position="222"/>
    </location>
</feature>
<dbReference type="GO" id="GO:0030198">
    <property type="term" value="P:extracellular matrix organization"/>
    <property type="evidence" value="ECO:0007669"/>
    <property type="project" value="TreeGrafter"/>
</dbReference>